<feature type="transmembrane region" description="Helical" evidence="1">
    <location>
        <begin position="14"/>
        <end position="33"/>
    </location>
</feature>
<keyword evidence="1" id="KW-0472">Membrane</keyword>
<dbReference type="Proteomes" id="UP000251213">
    <property type="component" value="Unassembled WGS sequence"/>
</dbReference>
<dbReference type="AlphaFoldDB" id="A0A364K6C8"/>
<keyword evidence="1" id="KW-1133">Transmembrane helix</keyword>
<dbReference type="OrthoDB" id="2990059at2"/>
<reference evidence="2 3" key="1">
    <citation type="submission" date="2018-06" db="EMBL/GenBank/DDBJ databases">
        <title>Thermoflavimicrobium daqus sp. nov., a thermophilic microbe isolated from Moutai-flavour Daqu.</title>
        <authorList>
            <person name="Wang X."/>
            <person name="Zhou H."/>
        </authorList>
    </citation>
    <scope>NUCLEOTIDE SEQUENCE [LARGE SCALE GENOMIC DNA]</scope>
    <source>
        <strain evidence="2 3">FBKL4.011</strain>
    </source>
</reference>
<feature type="transmembrane region" description="Helical" evidence="1">
    <location>
        <begin position="90"/>
        <end position="111"/>
    </location>
</feature>
<evidence type="ECO:0000313" key="3">
    <source>
        <dbReference type="Proteomes" id="UP000251213"/>
    </source>
</evidence>
<evidence type="ECO:0000256" key="1">
    <source>
        <dbReference type="SAM" id="Phobius"/>
    </source>
</evidence>
<evidence type="ECO:0000313" key="2">
    <source>
        <dbReference type="EMBL" id="RAL25828.1"/>
    </source>
</evidence>
<feature type="transmembrane region" description="Helical" evidence="1">
    <location>
        <begin position="123"/>
        <end position="144"/>
    </location>
</feature>
<gene>
    <name evidence="2" type="ORF">DL897_07060</name>
</gene>
<dbReference type="RefSeq" id="WP_113658442.1">
    <property type="nucleotide sequence ID" value="NZ_KZ845665.1"/>
</dbReference>
<protein>
    <submittedName>
        <fullName evidence="2">Uncharacterized protein</fullName>
    </submittedName>
</protein>
<reference evidence="2 3" key="2">
    <citation type="submission" date="2018-06" db="EMBL/GenBank/DDBJ databases">
        <authorList>
            <person name="Zhirakovskaya E."/>
        </authorList>
    </citation>
    <scope>NUCLEOTIDE SEQUENCE [LARGE SCALE GENOMIC DNA]</scope>
    <source>
        <strain evidence="2 3">FBKL4.011</strain>
    </source>
</reference>
<comment type="caution">
    <text evidence="2">The sequence shown here is derived from an EMBL/GenBank/DDBJ whole genome shotgun (WGS) entry which is preliminary data.</text>
</comment>
<proteinExistence type="predicted"/>
<keyword evidence="1" id="KW-0812">Transmembrane</keyword>
<sequence>MEASLLKELRKKQWIYQNIIFLVYTILFLVLVFSGVSSLIVFLVLGGFLILSAVIRYFTKRPYLFLTIFPGMREIEKYERDKLGNAWLKFFAPSMILPITVGLVLFIQALFRGKQTPFISGIPIWYFIIAWILLIYIGNMNLRFHIRRMDQSSAETIREYAQEKMTFAILFTIVVLIMSSIGAIYVALVS</sequence>
<feature type="transmembrane region" description="Helical" evidence="1">
    <location>
        <begin position="165"/>
        <end position="188"/>
    </location>
</feature>
<keyword evidence="3" id="KW-1185">Reference proteome</keyword>
<accession>A0A364K6C8</accession>
<name>A0A364K6C8_9BACL</name>
<dbReference type="EMBL" id="QJKK01000003">
    <property type="protein sequence ID" value="RAL25828.1"/>
    <property type="molecule type" value="Genomic_DNA"/>
</dbReference>
<organism evidence="2 3">
    <name type="scientific">Thermoflavimicrobium daqui</name>
    <dbReference type="NCBI Taxonomy" id="2137476"/>
    <lineage>
        <taxon>Bacteria</taxon>
        <taxon>Bacillati</taxon>
        <taxon>Bacillota</taxon>
        <taxon>Bacilli</taxon>
        <taxon>Bacillales</taxon>
        <taxon>Thermoactinomycetaceae</taxon>
        <taxon>Thermoflavimicrobium</taxon>
    </lineage>
</organism>
<feature type="transmembrane region" description="Helical" evidence="1">
    <location>
        <begin position="39"/>
        <end position="58"/>
    </location>
</feature>